<dbReference type="AlphaFoldDB" id="A0A838L3L2"/>
<keyword evidence="3" id="KW-1185">Reference proteome</keyword>
<dbReference type="SUPFAM" id="SSF54637">
    <property type="entry name" value="Thioesterase/thiol ester dehydrase-isomerase"/>
    <property type="match status" value="1"/>
</dbReference>
<dbReference type="Proteomes" id="UP000570166">
    <property type="component" value="Unassembled WGS sequence"/>
</dbReference>
<dbReference type="Pfam" id="PF01575">
    <property type="entry name" value="MaoC_dehydratas"/>
    <property type="match status" value="1"/>
</dbReference>
<protein>
    <submittedName>
        <fullName evidence="2">Dehydratase</fullName>
    </submittedName>
</protein>
<sequence>MRTYDMLELGERRHSDEWQLDESQIIAFGRQFDPQYFHVDPIAARASPFGMLIASGMHLLAIARALDHAMNGEIAYICGVAFEDVRFLRPGLPGDRLSLSSEIVMLRPSEKDAGRGIVGHDYLLMRDGGEPVLAYRSVSLVRRA</sequence>
<feature type="domain" description="MaoC-like" evidence="1">
    <location>
        <begin position="12"/>
        <end position="105"/>
    </location>
</feature>
<evidence type="ECO:0000313" key="2">
    <source>
        <dbReference type="EMBL" id="MBA2933647.1"/>
    </source>
</evidence>
<accession>A0A838L3L2</accession>
<proteinExistence type="predicted"/>
<organism evidence="2 3">
    <name type="scientific">Sphingomonas chungangi</name>
    <dbReference type="NCBI Taxonomy" id="2683589"/>
    <lineage>
        <taxon>Bacteria</taxon>
        <taxon>Pseudomonadati</taxon>
        <taxon>Pseudomonadota</taxon>
        <taxon>Alphaproteobacteria</taxon>
        <taxon>Sphingomonadales</taxon>
        <taxon>Sphingomonadaceae</taxon>
        <taxon>Sphingomonas</taxon>
    </lineage>
</organism>
<gene>
    <name evidence="2" type="ORF">HZF05_06000</name>
</gene>
<reference evidence="2 3" key="1">
    <citation type="submission" date="2020-07" db="EMBL/GenBank/DDBJ databases">
        <authorList>
            <person name="Sun Q."/>
        </authorList>
    </citation>
    <scope>NUCLEOTIDE SEQUENCE [LARGE SCALE GENOMIC DNA]</scope>
    <source>
        <strain evidence="2 3">CGMCC 1.13654</strain>
    </source>
</reference>
<dbReference type="InterPro" id="IPR002539">
    <property type="entry name" value="MaoC-like_dom"/>
</dbReference>
<dbReference type="InterPro" id="IPR029069">
    <property type="entry name" value="HotDog_dom_sf"/>
</dbReference>
<dbReference type="EMBL" id="JACEIB010000003">
    <property type="protein sequence ID" value="MBA2933647.1"/>
    <property type="molecule type" value="Genomic_DNA"/>
</dbReference>
<name>A0A838L3L2_9SPHN</name>
<evidence type="ECO:0000313" key="3">
    <source>
        <dbReference type="Proteomes" id="UP000570166"/>
    </source>
</evidence>
<comment type="caution">
    <text evidence="2">The sequence shown here is derived from an EMBL/GenBank/DDBJ whole genome shotgun (WGS) entry which is preliminary data.</text>
</comment>
<dbReference type="Gene3D" id="3.10.129.10">
    <property type="entry name" value="Hotdog Thioesterase"/>
    <property type="match status" value="1"/>
</dbReference>
<evidence type="ECO:0000259" key="1">
    <source>
        <dbReference type="Pfam" id="PF01575"/>
    </source>
</evidence>